<protein>
    <submittedName>
        <fullName evidence="1">DUF885 domain-containing protein</fullName>
    </submittedName>
</protein>
<dbReference type="PANTHER" id="PTHR33361">
    <property type="entry name" value="GLR0591 PROTEIN"/>
    <property type="match status" value="1"/>
</dbReference>
<proteinExistence type="predicted"/>
<dbReference type="Pfam" id="PF05960">
    <property type="entry name" value="DUF885"/>
    <property type="match status" value="1"/>
</dbReference>
<reference evidence="1" key="1">
    <citation type="journal article" date="2022" name="Cell">
        <title>Design, construction, and in vivo augmentation of a complex gut microbiome.</title>
        <authorList>
            <person name="Cheng A.G."/>
            <person name="Ho P.Y."/>
            <person name="Aranda-Diaz A."/>
            <person name="Jain S."/>
            <person name="Yu F.B."/>
            <person name="Meng X."/>
            <person name="Wang M."/>
            <person name="Iakiviak M."/>
            <person name="Nagashima K."/>
            <person name="Zhao A."/>
            <person name="Murugkar P."/>
            <person name="Patil A."/>
            <person name="Atabakhsh K."/>
            <person name="Weakley A."/>
            <person name="Yan J."/>
            <person name="Brumbaugh A.R."/>
            <person name="Higginbottom S."/>
            <person name="Dimas A."/>
            <person name="Shiver A.L."/>
            <person name="Deutschbauer A."/>
            <person name="Neff N."/>
            <person name="Sonnenburg J.L."/>
            <person name="Huang K.C."/>
            <person name="Fischbach M.A."/>
        </authorList>
    </citation>
    <scope>NUCLEOTIDE SEQUENCE</scope>
    <source>
        <strain evidence="1">DSM 19829</strain>
    </source>
</reference>
<evidence type="ECO:0000313" key="1">
    <source>
        <dbReference type="EMBL" id="UWP57972.1"/>
    </source>
</evidence>
<gene>
    <name evidence="1" type="ORF">NQ502_11250</name>
</gene>
<dbReference type="InterPro" id="IPR010281">
    <property type="entry name" value="DUF885"/>
</dbReference>
<name>A0ABY5VCG7_9FIRM</name>
<dbReference type="PANTHER" id="PTHR33361:SF2">
    <property type="entry name" value="DUF885 DOMAIN-CONTAINING PROTEIN"/>
    <property type="match status" value="1"/>
</dbReference>
<sequence length="583" mass="66253">MFHLKIKKPAKSVIVLFLAAVFVLGLALGIWRGVSSPADRKFETYTNDLFEDQVSQNTLNLHYTLADPKEYGIDDYTVTLGAAAIEDAGEYYAAIENSRDILSDFPYDSLSSENQLTFDILDLYFETELSLGDNYILSEMLSPSLGIQAQLPLLLAEYNFQTRQDVTDYLKLLMDIPSYFEDVLRFEGDKAKNGCFMSDTTADRIIAQCSSFISSGDSNYLNTVFQQKIEENSFLSDAEKEACLTKHAEIVQKYVLPAYDHLISGLTELKGSGKNDNGLYYLNGGQDYYEYLLKSNCGIYSTVEELQTRLGNQLLSDYREIQSLLESNPSLTTSVFKPVMTDMTPQQMLTDLQTEITRDFPEPPSVTYDIKYIHEDLKEYLSPAFYLTPPIDTHTPNMIYLNPASSLTGVELYTTLAHEGFPGHLYQTNYFAQNSHAPIRHLLNMGGYIEGWATYTESYAYNYAGLESGLGRLLWLNRSMNLCLYSLLDIGIHYYGWTLTDTTEYLQSFGISDTSVIREIFQCIVEDPSNYIRYYGGCLSFMDLREEVTALDEDIQPVDFHREVLEIGPCQFPILEKYVLNAF</sequence>
<dbReference type="RefSeq" id="WP_049898113.1">
    <property type="nucleotide sequence ID" value="NZ_CABLBR010000011.1"/>
</dbReference>
<evidence type="ECO:0000313" key="2">
    <source>
        <dbReference type="Proteomes" id="UP001060164"/>
    </source>
</evidence>
<organism evidence="1 2">
    <name type="scientific">Ruminococcus gauvreauii</name>
    <dbReference type="NCBI Taxonomy" id="438033"/>
    <lineage>
        <taxon>Bacteria</taxon>
        <taxon>Bacillati</taxon>
        <taxon>Bacillota</taxon>
        <taxon>Clostridia</taxon>
        <taxon>Eubacteriales</taxon>
        <taxon>Oscillospiraceae</taxon>
        <taxon>Ruminococcus</taxon>
    </lineage>
</organism>
<dbReference type="Proteomes" id="UP001060164">
    <property type="component" value="Chromosome"/>
</dbReference>
<dbReference type="EMBL" id="CP102290">
    <property type="protein sequence ID" value="UWP57972.1"/>
    <property type="molecule type" value="Genomic_DNA"/>
</dbReference>
<keyword evidence="2" id="KW-1185">Reference proteome</keyword>
<accession>A0ABY5VCG7</accession>